<dbReference type="EMBL" id="JAGEUA010000002">
    <property type="protein sequence ID" value="KAL1005757.1"/>
    <property type="molecule type" value="Genomic_DNA"/>
</dbReference>
<gene>
    <name evidence="3" type="ORF">UPYG_G00063580</name>
</gene>
<name>A0ABD0XZB9_UMBPY</name>
<dbReference type="Proteomes" id="UP001557470">
    <property type="component" value="Unassembled WGS sequence"/>
</dbReference>
<reference evidence="3 4" key="1">
    <citation type="submission" date="2024-06" db="EMBL/GenBank/DDBJ databases">
        <authorList>
            <person name="Pan Q."/>
            <person name="Wen M."/>
            <person name="Jouanno E."/>
            <person name="Zahm M."/>
            <person name="Klopp C."/>
            <person name="Cabau C."/>
            <person name="Louis A."/>
            <person name="Berthelot C."/>
            <person name="Parey E."/>
            <person name="Roest Crollius H."/>
            <person name="Montfort J."/>
            <person name="Robinson-Rechavi M."/>
            <person name="Bouchez O."/>
            <person name="Lampietro C."/>
            <person name="Lopez Roques C."/>
            <person name="Donnadieu C."/>
            <person name="Postlethwait J."/>
            <person name="Bobe J."/>
            <person name="Verreycken H."/>
            <person name="Guiguen Y."/>
        </authorList>
    </citation>
    <scope>NUCLEOTIDE SEQUENCE [LARGE SCALE GENOMIC DNA]</scope>
    <source>
        <strain evidence="3">Up_M1</strain>
        <tissue evidence="3">Testis</tissue>
    </source>
</reference>
<protein>
    <recommendedName>
        <fullName evidence="2">Superoxide dismutase copper/zinc binding domain-containing protein</fullName>
    </recommendedName>
</protein>
<keyword evidence="1" id="KW-0732">Signal</keyword>
<dbReference type="InterPro" id="IPR001424">
    <property type="entry name" value="SOD_Cu_Zn_dom"/>
</dbReference>
<evidence type="ECO:0000256" key="1">
    <source>
        <dbReference type="SAM" id="SignalP"/>
    </source>
</evidence>
<accession>A0ABD0XZB9</accession>
<evidence type="ECO:0000259" key="2">
    <source>
        <dbReference type="Pfam" id="PF00080"/>
    </source>
</evidence>
<dbReference type="InterPro" id="IPR053257">
    <property type="entry name" value="Cu-only_SOD"/>
</dbReference>
<dbReference type="PANTHER" id="PTHR20910">
    <property type="entry name" value="AGAP001623-PA"/>
    <property type="match status" value="1"/>
</dbReference>
<feature type="chain" id="PRO_5044884667" description="Superoxide dismutase copper/zinc binding domain-containing protein" evidence="1">
    <location>
        <begin position="19"/>
        <end position="987"/>
    </location>
</feature>
<sequence>MCLPPVVFLYALLGSTFCAQFQADLNMGGVTGWVWFDSMSQVATVNVTGPETCGSLLNISLSVFPVMYGHFVQPCVEDNLGPSIFTFTINTTFNTAVNVSSIFEQTASLDDLSLSLETCNGTKVCTVVRRTSDQMVQTWQARFFSLVAGNIYIRQNVGQTQTRVLSDLVTIGQVGDTPTYIDIFMSSSSATDCKDFLRSTDPSSLTKIGQLKVGTPLKPVKSRLDLDVYSSNNRFALLKLESGYKCAEILAMDMKEVSALINMRGIKGYFLFRQASPFDVTELRVNVTNLRSQVGPYHVHQFPLPPMRSPSQTTCSNDNLGGHWNPFGLDTKDSSYPSGPGSTHDRYEVGDLSARHGSLKDMADMEADFTDFNLPLFGQNSIVGRSVVIHQPDGVRFLCASIGYPGEVHVARALFQQPLVGLVQFVQLKSNPLSDVTVFMDLSYGNSSSQATQNHHWHIHMYPISSEIDMDLMRCGTTGGHWNPFGVNTSDVSYALHCGPSRPFSCEVGDLSRKHRTIDLGTQVGGAAAKHFFTDTTSWLSLPASMGSMIGRSVVVHSAEGATPRIACANLTFVRKPVFTLGPWRGPGASTGQVRFSQAFPQGPTMINVTLHSLSSKAGGYHVHVLPISASGEPCSNNNIMGHFNPYSWNVSFSPAPGSGTVDEYESGDISGKFGMLTNYNQIQTWYLDGNMPLTGPNSIAGRSLVVHYMNGSRMQCADITAEKAEDGERVSARAVFTDAVKGTVSLSQQTFPDGSFSDITLEVDLQSSQEINVTEVSWYITSSPSQVNNNQCTTVDDIFNPFNMEFRNSSCSRDNYLGCVVGDLTSRQGTISLTHRQLYTDSSIQLTGDYTVVHRSLILKSGTKLLACATIVPQSPWAVQTFPTPVSFSRYDFRSKVADVLEVDMSRVTILPGSPIATVDGRCQNVSFLISGEVSIAKMNSVKDSKKMGMFQQTKGCSRSAVQLLEPRKYLMLMMAAACVIHSLIH</sequence>
<evidence type="ECO:0000313" key="4">
    <source>
        <dbReference type="Proteomes" id="UP001557470"/>
    </source>
</evidence>
<dbReference type="AlphaFoldDB" id="A0ABD0XZB9"/>
<dbReference type="InterPro" id="IPR036423">
    <property type="entry name" value="SOD-like_Cu/Zn_dom_sf"/>
</dbReference>
<dbReference type="Pfam" id="PF00080">
    <property type="entry name" value="Sod_Cu"/>
    <property type="match status" value="2"/>
</dbReference>
<dbReference type="SUPFAM" id="SSF49329">
    <property type="entry name" value="Cu,Zn superoxide dismutase-like"/>
    <property type="match status" value="4"/>
</dbReference>
<dbReference type="Gene3D" id="2.60.40.200">
    <property type="entry name" value="Superoxide dismutase, copper/zinc binding domain"/>
    <property type="match status" value="4"/>
</dbReference>
<dbReference type="PANTHER" id="PTHR20910:SF1">
    <property type="entry name" value="SUPEROXIDE DISMUTASE COPPER_ZINC BINDING DOMAIN-CONTAINING PROTEIN"/>
    <property type="match status" value="1"/>
</dbReference>
<feature type="signal peptide" evidence="1">
    <location>
        <begin position="1"/>
        <end position="18"/>
    </location>
</feature>
<feature type="domain" description="Superoxide dismutase copper/zinc binding" evidence="2">
    <location>
        <begin position="591"/>
        <end position="711"/>
    </location>
</feature>
<proteinExistence type="predicted"/>
<comment type="caution">
    <text evidence="3">The sequence shown here is derived from an EMBL/GenBank/DDBJ whole genome shotgun (WGS) entry which is preliminary data.</text>
</comment>
<keyword evidence="4" id="KW-1185">Reference proteome</keyword>
<evidence type="ECO:0000313" key="3">
    <source>
        <dbReference type="EMBL" id="KAL1005757.1"/>
    </source>
</evidence>
<organism evidence="3 4">
    <name type="scientific">Umbra pygmaea</name>
    <name type="common">Eastern mudminnow</name>
    <dbReference type="NCBI Taxonomy" id="75934"/>
    <lineage>
        <taxon>Eukaryota</taxon>
        <taxon>Metazoa</taxon>
        <taxon>Chordata</taxon>
        <taxon>Craniata</taxon>
        <taxon>Vertebrata</taxon>
        <taxon>Euteleostomi</taxon>
        <taxon>Actinopterygii</taxon>
        <taxon>Neopterygii</taxon>
        <taxon>Teleostei</taxon>
        <taxon>Protacanthopterygii</taxon>
        <taxon>Esociformes</taxon>
        <taxon>Umbridae</taxon>
        <taxon>Umbra</taxon>
    </lineage>
</organism>
<feature type="domain" description="Superoxide dismutase copper/zinc binding" evidence="2">
    <location>
        <begin position="267"/>
        <end position="391"/>
    </location>
</feature>